<organism evidence="2 3">
    <name type="scientific">Escherichia coli</name>
    <dbReference type="NCBI Taxonomy" id="562"/>
    <lineage>
        <taxon>Bacteria</taxon>
        <taxon>Pseudomonadati</taxon>
        <taxon>Pseudomonadota</taxon>
        <taxon>Gammaproteobacteria</taxon>
        <taxon>Enterobacterales</taxon>
        <taxon>Enterobacteriaceae</taxon>
        <taxon>Escherichia</taxon>
    </lineage>
</organism>
<accession>A0A377F595</accession>
<feature type="domain" description="Helicase HerA central" evidence="1">
    <location>
        <begin position="5"/>
        <end position="107"/>
    </location>
</feature>
<dbReference type="Pfam" id="PF01935">
    <property type="entry name" value="DUF87"/>
    <property type="match status" value="1"/>
</dbReference>
<gene>
    <name evidence="2" type="ORF">NCTC13148_05437</name>
</gene>
<name>A0A377F595_ECOLX</name>
<proteinExistence type="predicted"/>
<evidence type="ECO:0000313" key="3">
    <source>
        <dbReference type="Proteomes" id="UP000254255"/>
    </source>
</evidence>
<dbReference type="InterPro" id="IPR002789">
    <property type="entry name" value="HerA_central"/>
</dbReference>
<dbReference type="AlphaFoldDB" id="A0A377F595"/>
<dbReference type="EMBL" id="UGET01000005">
    <property type="protein sequence ID" value="STN25039.1"/>
    <property type="molecule type" value="Genomic_DNA"/>
</dbReference>
<protein>
    <submittedName>
        <fullName evidence="2">Domain of uncharacterized function DUF87</fullName>
    </submittedName>
</protein>
<dbReference type="Proteomes" id="UP000254255">
    <property type="component" value="Unassembled WGS sequence"/>
</dbReference>
<reference evidence="2 3" key="1">
    <citation type="submission" date="2018-06" db="EMBL/GenBank/DDBJ databases">
        <authorList>
            <consortium name="Pathogen Informatics"/>
            <person name="Doyle S."/>
        </authorList>
    </citation>
    <scope>NUCLEOTIDE SEQUENCE [LARGE SCALE GENOMIC DNA]</scope>
    <source>
        <strain evidence="2 3">NCTC13148</strain>
    </source>
</reference>
<evidence type="ECO:0000313" key="2">
    <source>
        <dbReference type="EMBL" id="STN25039.1"/>
    </source>
</evidence>
<evidence type="ECO:0000259" key="1">
    <source>
        <dbReference type="Pfam" id="PF01935"/>
    </source>
</evidence>
<sequence length="143" mass="16544">MESEIKPNARFIILDPNGEYTRALGPTTKFKGRVFKVEAEDGENQLQVPSWFWNSSEWASFTQASPKAQLPLLKRSLRAMRNEEFDLQTNLDVEVKKYLGTILVSLKRINLKVQQHLMISQVLKIFWQKLTLGVRVLKNIKKG</sequence>